<dbReference type="InterPro" id="IPR036388">
    <property type="entry name" value="WH-like_DNA-bd_sf"/>
</dbReference>
<evidence type="ECO:0000256" key="1">
    <source>
        <dbReference type="ARBA" id="ARBA00023015"/>
    </source>
</evidence>
<keyword evidence="2" id="KW-0804">Transcription</keyword>
<proteinExistence type="predicted"/>
<dbReference type="Pfam" id="PF03861">
    <property type="entry name" value="ANTAR"/>
    <property type="match status" value="1"/>
</dbReference>
<dbReference type="SUPFAM" id="SSF55781">
    <property type="entry name" value="GAF domain-like"/>
    <property type="match status" value="1"/>
</dbReference>
<dbReference type="OrthoDB" id="4629915at2"/>
<dbReference type="PIRSF" id="PIRSF036625">
    <property type="entry name" value="GAF_ANTAR"/>
    <property type="match status" value="1"/>
</dbReference>
<dbReference type="GO" id="GO:0003723">
    <property type="term" value="F:RNA binding"/>
    <property type="evidence" value="ECO:0007669"/>
    <property type="project" value="InterPro"/>
</dbReference>
<feature type="domain" description="ANTAR" evidence="3">
    <location>
        <begin position="167"/>
        <end position="228"/>
    </location>
</feature>
<protein>
    <recommendedName>
        <fullName evidence="3">ANTAR domain-containing protein</fullName>
    </recommendedName>
</protein>
<evidence type="ECO:0000313" key="5">
    <source>
        <dbReference type="Proteomes" id="UP000185596"/>
    </source>
</evidence>
<evidence type="ECO:0000259" key="3">
    <source>
        <dbReference type="PROSITE" id="PS50921"/>
    </source>
</evidence>
<dbReference type="SMART" id="SM01012">
    <property type="entry name" value="ANTAR"/>
    <property type="match status" value="1"/>
</dbReference>
<dbReference type="PROSITE" id="PS50921">
    <property type="entry name" value="ANTAR"/>
    <property type="match status" value="1"/>
</dbReference>
<dbReference type="InterPro" id="IPR005561">
    <property type="entry name" value="ANTAR"/>
</dbReference>
<dbReference type="EMBL" id="MSIE01000056">
    <property type="protein sequence ID" value="OLF13403.1"/>
    <property type="molecule type" value="Genomic_DNA"/>
</dbReference>
<dbReference type="InterPro" id="IPR012074">
    <property type="entry name" value="GAF_ANTAR"/>
</dbReference>
<sequence>MAADFSSIARELAEVTRLVEADHFGATLDRFVRRIVASVPACDAATITVRSPEGVETVAGAVESHDGTAELPIDPLVPGPIVEALTFVEPRRLEHAGSDQRWPAFSARLLTAGYHGCLALPLHTHRAETAVLTLFSREPEQFGEVGYDVVLMLTLHAGVTFDNAALYHDSNKLIGQLQTALRTRSLVGRAQGLLMRQFDYDSDTSFAALRQASQNSNTKLREVAELLVDAHENRSFDSAVEKLGLSLAGRPTA</sequence>
<accession>A0A1Q8CGE6</accession>
<organism evidence="4 5">
    <name type="scientific">Actinophytocola xanthii</name>
    <dbReference type="NCBI Taxonomy" id="1912961"/>
    <lineage>
        <taxon>Bacteria</taxon>
        <taxon>Bacillati</taxon>
        <taxon>Actinomycetota</taxon>
        <taxon>Actinomycetes</taxon>
        <taxon>Pseudonocardiales</taxon>
        <taxon>Pseudonocardiaceae</taxon>
    </lineage>
</organism>
<keyword evidence="5" id="KW-1185">Reference proteome</keyword>
<comment type="caution">
    <text evidence="4">The sequence shown here is derived from an EMBL/GenBank/DDBJ whole genome shotgun (WGS) entry which is preliminary data.</text>
</comment>
<dbReference type="AlphaFoldDB" id="A0A1Q8CGE6"/>
<evidence type="ECO:0000313" key="4">
    <source>
        <dbReference type="EMBL" id="OLF13403.1"/>
    </source>
</evidence>
<dbReference type="Proteomes" id="UP000185596">
    <property type="component" value="Unassembled WGS sequence"/>
</dbReference>
<keyword evidence="1" id="KW-0805">Transcription regulation</keyword>
<evidence type="ECO:0000256" key="2">
    <source>
        <dbReference type="ARBA" id="ARBA00023163"/>
    </source>
</evidence>
<reference evidence="4 5" key="1">
    <citation type="submission" date="2016-12" db="EMBL/GenBank/DDBJ databases">
        <title>The draft genome sequence of Actinophytocola sp. 11-183.</title>
        <authorList>
            <person name="Wang W."/>
            <person name="Yuan L."/>
        </authorList>
    </citation>
    <scope>NUCLEOTIDE SEQUENCE [LARGE SCALE GENOMIC DNA]</scope>
    <source>
        <strain evidence="4 5">11-183</strain>
    </source>
</reference>
<gene>
    <name evidence="4" type="ORF">BU204_27425</name>
</gene>
<dbReference type="Gene3D" id="3.30.450.40">
    <property type="match status" value="1"/>
</dbReference>
<dbReference type="Gene3D" id="1.10.10.10">
    <property type="entry name" value="Winged helix-like DNA-binding domain superfamily/Winged helix DNA-binding domain"/>
    <property type="match status" value="1"/>
</dbReference>
<dbReference type="InterPro" id="IPR029016">
    <property type="entry name" value="GAF-like_dom_sf"/>
</dbReference>
<name>A0A1Q8CGE6_9PSEU</name>
<dbReference type="STRING" id="1912961.BU204_27425"/>
<dbReference type="RefSeq" id="WP_075128649.1">
    <property type="nucleotide sequence ID" value="NZ_MSIE01000056.1"/>
</dbReference>